<evidence type="ECO:0008006" key="2">
    <source>
        <dbReference type="Google" id="ProtNLM"/>
    </source>
</evidence>
<dbReference type="SUPFAM" id="SSF51182">
    <property type="entry name" value="RmlC-like cupins"/>
    <property type="match status" value="1"/>
</dbReference>
<protein>
    <recommendedName>
        <fullName evidence="2">Cysteine dioxygenase</fullName>
    </recommendedName>
</protein>
<accession>A0A7S1Z3T3</accession>
<sequence length="542" mass="61110">MATQKRIGANRHARRAVLSDIRIKRYCSPIVPVSFDNYKFEFQEMKSLSNGQDDEQIEETTLEGGLFTTPLGGIGWKDYFKETGPFRTMEGAPITVRSAASLVFEGVVPSPGPTPQKIQHESSDGYHRVEFMVSQDWQWQESSHAFMVEGQGTVLFKLDPTECSHNKGGIRFKFTPQDDGEPGCKGAIVVYVGEGDMKVTYYREGSRKLLGHATGLKFDCTREQTYWVSFNKAGSIKVGWGSPDERFSELCIDLKNSSLLTEELRQAIEKVTRKLKVISTSGSPGIEVKYLKQPVTKKWSPMLVGGNQGQIGELESTAVTRVTELSQEIKLLYEDMNKLDLSKLCQGPGEHFKDFGEAIEYSIATEGALCNEMIKNKAGLAGSKYLRITVGDPSGLSPGAQYVLEIWPPGNGSPIHSHSNANAVIKVLRGCIRSEWFRSLHRADTNPFQSAILHTGEITWLNGRFFQTHRLYNFDPITTCITIQSYKYNDTDNTHYEKFDYLDKSGEKHGFEPNSDMEFSEFVKKLYDERKQFKEEALKIKR</sequence>
<dbReference type="InterPro" id="IPR014710">
    <property type="entry name" value="RmlC-like_jellyroll"/>
</dbReference>
<evidence type="ECO:0000313" key="1">
    <source>
        <dbReference type="EMBL" id="CAD9327807.1"/>
    </source>
</evidence>
<name>A0A7S1Z3T3_TRICV</name>
<proteinExistence type="predicted"/>
<gene>
    <name evidence="1" type="ORF">OSIN01602_LOCUS4397</name>
</gene>
<dbReference type="InterPro" id="IPR011051">
    <property type="entry name" value="RmlC_Cupin_sf"/>
</dbReference>
<dbReference type="Gene3D" id="2.60.120.10">
    <property type="entry name" value="Jelly Rolls"/>
    <property type="match status" value="1"/>
</dbReference>
<organism evidence="1">
    <name type="scientific">Trieres chinensis</name>
    <name type="common">Marine centric diatom</name>
    <name type="synonym">Odontella sinensis</name>
    <dbReference type="NCBI Taxonomy" id="1514140"/>
    <lineage>
        <taxon>Eukaryota</taxon>
        <taxon>Sar</taxon>
        <taxon>Stramenopiles</taxon>
        <taxon>Ochrophyta</taxon>
        <taxon>Bacillariophyta</taxon>
        <taxon>Mediophyceae</taxon>
        <taxon>Biddulphiophycidae</taxon>
        <taxon>Eupodiscales</taxon>
        <taxon>Parodontellaceae</taxon>
        <taxon>Trieres</taxon>
    </lineage>
</organism>
<dbReference type="AlphaFoldDB" id="A0A7S1Z3T3"/>
<reference evidence="1" key="1">
    <citation type="submission" date="2021-01" db="EMBL/GenBank/DDBJ databases">
        <authorList>
            <person name="Corre E."/>
            <person name="Pelletier E."/>
            <person name="Niang G."/>
            <person name="Scheremetjew M."/>
            <person name="Finn R."/>
            <person name="Kale V."/>
            <person name="Holt S."/>
            <person name="Cochrane G."/>
            <person name="Meng A."/>
            <person name="Brown T."/>
            <person name="Cohen L."/>
        </authorList>
    </citation>
    <scope>NUCLEOTIDE SEQUENCE</scope>
    <source>
        <strain evidence="1">Grunow 1884</strain>
    </source>
</reference>
<dbReference type="EMBL" id="HBGO01007781">
    <property type="protein sequence ID" value="CAD9327807.1"/>
    <property type="molecule type" value="Transcribed_RNA"/>
</dbReference>